<keyword evidence="4" id="KW-0233">DNA recombination</keyword>
<keyword evidence="7" id="KW-1185">Reference proteome</keyword>
<dbReference type="PANTHER" id="PTHR30349">
    <property type="entry name" value="PHAGE INTEGRASE-RELATED"/>
    <property type="match status" value="1"/>
</dbReference>
<evidence type="ECO:0000313" key="7">
    <source>
        <dbReference type="Proteomes" id="UP001596060"/>
    </source>
</evidence>
<dbReference type="Pfam" id="PF00589">
    <property type="entry name" value="Phage_integrase"/>
    <property type="match status" value="1"/>
</dbReference>
<dbReference type="PANTHER" id="PTHR30349:SF64">
    <property type="entry name" value="PROPHAGE INTEGRASE INTD-RELATED"/>
    <property type="match status" value="1"/>
</dbReference>
<dbReference type="InterPro" id="IPR011010">
    <property type="entry name" value="DNA_brk_join_enz"/>
</dbReference>
<dbReference type="InterPro" id="IPR002104">
    <property type="entry name" value="Integrase_catalytic"/>
</dbReference>
<dbReference type="Gene3D" id="1.10.443.10">
    <property type="entry name" value="Intergrase catalytic core"/>
    <property type="match status" value="1"/>
</dbReference>
<dbReference type="Proteomes" id="UP001596060">
    <property type="component" value="Unassembled WGS sequence"/>
</dbReference>
<dbReference type="InterPro" id="IPR050090">
    <property type="entry name" value="Tyrosine_recombinase_XerCD"/>
</dbReference>
<evidence type="ECO:0000256" key="3">
    <source>
        <dbReference type="ARBA" id="ARBA00023125"/>
    </source>
</evidence>
<evidence type="ECO:0000256" key="1">
    <source>
        <dbReference type="ARBA" id="ARBA00008857"/>
    </source>
</evidence>
<evidence type="ECO:0000256" key="4">
    <source>
        <dbReference type="ARBA" id="ARBA00023172"/>
    </source>
</evidence>
<feature type="domain" description="Tyr recombinase" evidence="5">
    <location>
        <begin position="164"/>
        <end position="333"/>
    </location>
</feature>
<evidence type="ECO:0000256" key="2">
    <source>
        <dbReference type="ARBA" id="ARBA00022908"/>
    </source>
</evidence>
<name>A0ABW0P533_9HYPH</name>
<dbReference type="EMBL" id="JBHSLU010000071">
    <property type="protein sequence ID" value="MFC5507794.1"/>
    <property type="molecule type" value="Genomic_DNA"/>
</dbReference>
<dbReference type="RefSeq" id="WP_377817563.1">
    <property type="nucleotide sequence ID" value="NZ_JBHSLU010000071.1"/>
</dbReference>
<keyword evidence="3" id="KW-0238">DNA-binding</keyword>
<dbReference type="InterPro" id="IPR013762">
    <property type="entry name" value="Integrase-like_cat_sf"/>
</dbReference>
<organism evidence="6 7">
    <name type="scientific">Bosea massiliensis</name>
    <dbReference type="NCBI Taxonomy" id="151419"/>
    <lineage>
        <taxon>Bacteria</taxon>
        <taxon>Pseudomonadati</taxon>
        <taxon>Pseudomonadota</taxon>
        <taxon>Alphaproteobacteria</taxon>
        <taxon>Hyphomicrobiales</taxon>
        <taxon>Boseaceae</taxon>
        <taxon>Bosea</taxon>
    </lineage>
</organism>
<dbReference type="Gene3D" id="1.10.150.130">
    <property type="match status" value="1"/>
</dbReference>
<proteinExistence type="inferred from homology"/>
<dbReference type="InterPro" id="IPR010998">
    <property type="entry name" value="Integrase_recombinase_N"/>
</dbReference>
<evidence type="ECO:0000259" key="5">
    <source>
        <dbReference type="PROSITE" id="PS51898"/>
    </source>
</evidence>
<dbReference type="SUPFAM" id="SSF56349">
    <property type="entry name" value="DNA breaking-rejoining enzymes"/>
    <property type="match status" value="1"/>
</dbReference>
<accession>A0ABW0P533</accession>
<comment type="caution">
    <text evidence="6">The sequence shown here is derived from an EMBL/GenBank/DDBJ whole genome shotgun (WGS) entry which is preliminary data.</text>
</comment>
<evidence type="ECO:0000313" key="6">
    <source>
        <dbReference type="EMBL" id="MFC5507794.1"/>
    </source>
</evidence>
<sequence length="357" mass="39890">MRVKLKGVNTVRKRLADGSFRTYHYHRATGEKLEGKPGTAQFLASYTQAQQATIQRAKGTFNDLVRAYTGSVEFAELAASTQAEYKRMLTKAEPRFGFMPVKALDDQRVKEDLLEWRDEIVRASGKREGDNRLTTISAMLSWAVDRGKLKANHILGFKRLYSSDRSDILWLEAHIRAFMTVAPLEMQRALILALHTGQRLSDLLRAAWTNYDGKVLRIRQSKGNVLVAIPCTRALRTMLDGMPRDATVILTSVTKKAWKKRHFSDQWKEASDAAGLLDLHFHDLRGTAITMLAESGCTVPEIASITGHSLKTVTTIMEKYLSRTAALAEAAMEKFENASATDFANRLQTGSISGPKV</sequence>
<reference evidence="7" key="1">
    <citation type="journal article" date="2019" name="Int. J. Syst. Evol. Microbiol.">
        <title>The Global Catalogue of Microorganisms (GCM) 10K type strain sequencing project: providing services to taxonomists for standard genome sequencing and annotation.</title>
        <authorList>
            <consortium name="The Broad Institute Genomics Platform"/>
            <consortium name="The Broad Institute Genome Sequencing Center for Infectious Disease"/>
            <person name="Wu L."/>
            <person name="Ma J."/>
        </authorList>
    </citation>
    <scope>NUCLEOTIDE SEQUENCE [LARGE SCALE GENOMIC DNA]</scope>
    <source>
        <strain evidence="7">CCUG 43117</strain>
    </source>
</reference>
<protein>
    <submittedName>
        <fullName evidence="6">Tyrosine-type recombinase/integrase</fullName>
    </submittedName>
</protein>
<comment type="similarity">
    <text evidence="1">Belongs to the 'phage' integrase family.</text>
</comment>
<keyword evidence="2" id="KW-0229">DNA integration</keyword>
<dbReference type="PROSITE" id="PS51898">
    <property type="entry name" value="TYR_RECOMBINASE"/>
    <property type="match status" value="1"/>
</dbReference>
<gene>
    <name evidence="6" type="ORF">ACFPN9_21340</name>
</gene>